<gene>
    <name evidence="2" type="ORF">GUITHDRAFT_118120</name>
</gene>
<evidence type="ECO:0000313" key="2">
    <source>
        <dbReference type="EMBL" id="EKX35735.1"/>
    </source>
</evidence>
<protein>
    <submittedName>
        <fullName evidence="2 3">Uncharacterized protein</fullName>
    </submittedName>
</protein>
<sequence length="223" mass="25513">MAHPMREHAYMVIPRRRRVAAPWNERTPAMSITRESLQRLFCMRQVHAARHLVRKIVVRFNHLVFDCVVDVQGISLTAFKNACKHLGYDRWPYQKEGDGASPSPINIHGWPESSGEGRTTDTEQAGEHEGDEFSAQPQSPAYPMLDCTSNIEQEITFSDTSEDLQCNSPANQENLSPWQEETTGLHGAEKPNEEEGQDVEVRLHRDWIEWFVGMGNDDPTIEW</sequence>
<feature type="compositionally biased region" description="Polar residues" evidence="1">
    <location>
        <begin position="162"/>
        <end position="182"/>
    </location>
</feature>
<dbReference type="Proteomes" id="UP000011087">
    <property type="component" value="Unassembled WGS sequence"/>
</dbReference>
<dbReference type="PaxDb" id="55529-EKX35735"/>
<dbReference type="HOGENOM" id="CLU_092984_0_2_1"/>
<proteinExistence type="predicted"/>
<dbReference type="RefSeq" id="XP_005822715.1">
    <property type="nucleotide sequence ID" value="XM_005822658.1"/>
</dbReference>
<dbReference type="KEGG" id="gtt:GUITHDRAFT_118120"/>
<evidence type="ECO:0000313" key="4">
    <source>
        <dbReference type="Proteomes" id="UP000011087"/>
    </source>
</evidence>
<feature type="region of interest" description="Disordered" evidence="1">
    <location>
        <begin position="97"/>
        <end position="144"/>
    </location>
</feature>
<reference evidence="3" key="3">
    <citation type="submission" date="2016-03" db="UniProtKB">
        <authorList>
            <consortium name="EnsemblProtists"/>
        </authorList>
    </citation>
    <scope>IDENTIFICATION</scope>
</reference>
<name>L1IIU4_GUITC</name>
<dbReference type="EMBL" id="JH993085">
    <property type="protein sequence ID" value="EKX35735.1"/>
    <property type="molecule type" value="Genomic_DNA"/>
</dbReference>
<evidence type="ECO:0000256" key="1">
    <source>
        <dbReference type="SAM" id="MobiDB-lite"/>
    </source>
</evidence>
<organism evidence="2">
    <name type="scientific">Guillardia theta (strain CCMP2712)</name>
    <name type="common">Cryptophyte</name>
    <dbReference type="NCBI Taxonomy" id="905079"/>
    <lineage>
        <taxon>Eukaryota</taxon>
        <taxon>Cryptophyceae</taxon>
        <taxon>Pyrenomonadales</taxon>
        <taxon>Geminigeraceae</taxon>
        <taxon>Guillardia</taxon>
    </lineage>
</organism>
<dbReference type="AlphaFoldDB" id="L1IIU4"/>
<feature type="compositionally biased region" description="Basic and acidic residues" evidence="1">
    <location>
        <begin position="118"/>
        <end position="128"/>
    </location>
</feature>
<reference evidence="4" key="2">
    <citation type="submission" date="2012-11" db="EMBL/GenBank/DDBJ databases">
        <authorList>
            <person name="Kuo A."/>
            <person name="Curtis B.A."/>
            <person name="Tanifuji G."/>
            <person name="Burki F."/>
            <person name="Gruber A."/>
            <person name="Irimia M."/>
            <person name="Maruyama S."/>
            <person name="Arias M.C."/>
            <person name="Ball S.G."/>
            <person name="Gile G.H."/>
            <person name="Hirakawa Y."/>
            <person name="Hopkins J.F."/>
            <person name="Rensing S.A."/>
            <person name="Schmutz J."/>
            <person name="Symeonidi A."/>
            <person name="Elias M."/>
            <person name="Eveleigh R.J."/>
            <person name="Herman E.K."/>
            <person name="Klute M.J."/>
            <person name="Nakayama T."/>
            <person name="Obornik M."/>
            <person name="Reyes-Prieto A."/>
            <person name="Armbrust E.V."/>
            <person name="Aves S.J."/>
            <person name="Beiko R.G."/>
            <person name="Coutinho P."/>
            <person name="Dacks J.B."/>
            <person name="Durnford D.G."/>
            <person name="Fast N.M."/>
            <person name="Green B.R."/>
            <person name="Grisdale C."/>
            <person name="Hempe F."/>
            <person name="Henrissat B."/>
            <person name="Hoppner M.P."/>
            <person name="Ishida K.-I."/>
            <person name="Kim E."/>
            <person name="Koreny L."/>
            <person name="Kroth P.G."/>
            <person name="Liu Y."/>
            <person name="Malik S.-B."/>
            <person name="Maier U.G."/>
            <person name="McRose D."/>
            <person name="Mock T."/>
            <person name="Neilson J.A."/>
            <person name="Onodera N.T."/>
            <person name="Poole A.M."/>
            <person name="Pritham E.J."/>
            <person name="Richards T.A."/>
            <person name="Rocap G."/>
            <person name="Roy S.W."/>
            <person name="Sarai C."/>
            <person name="Schaack S."/>
            <person name="Shirato S."/>
            <person name="Slamovits C.H."/>
            <person name="Spencer D.F."/>
            <person name="Suzuki S."/>
            <person name="Worden A.Z."/>
            <person name="Zauner S."/>
            <person name="Barry K."/>
            <person name="Bell C."/>
            <person name="Bharti A.K."/>
            <person name="Crow J.A."/>
            <person name="Grimwood J."/>
            <person name="Kramer R."/>
            <person name="Lindquist E."/>
            <person name="Lucas S."/>
            <person name="Salamov A."/>
            <person name="McFadden G.I."/>
            <person name="Lane C.E."/>
            <person name="Keeling P.J."/>
            <person name="Gray M.W."/>
            <person name="Grigoriev I.V."/>
            <person name="Archibald J.M."/>
        </authorList>
    </citation>
    <scope>NUCLEOTIDE SEQUENCE</scope>
    <source>
        <strain evidence="4">CCMP2712</strain>
    </source>
</reference>
<feature type="compositionally biased region" description="Basic and acidic residues" evidence="1">
    <location>
        <begin position="187"/>
        <end position="198"/>
    </location>
</feature>
<keyword evidence="4" id="KW-1185">Reference proteome</keyword>
<feature type="region of interest" description="Disordered" evidence="1">
    <location>
        <begin position="162"/>
        <end position="198"/>
    </location>
</feature>
<reference evidence="2 4" key="1">
    <citation type="journal article" date="2012" name="Nature">
        <title>Algal genomes reveal evolutionary mosaicism and the fate of nucleomorphs.</title>
        <authorList>
            <consortium name="DOE Joint Genome Institute"/>
            <person name="Curtis B.A."/>
            <person name="Tanifuji G."/>
            <person name="Burki F."/>
            <person name="Gruber A."/>
            <person name="Irimia M."/>
            <person name="Maruyama S."/>
            <person name="Arias M.C."/>
            <person name="Ball S.G."/>
            <person name="Gile G.H."/>
            <person name="Hirakawa Y."/>
            <person name="Hopkins J.F."/>
            <person name="Kuo A."/>
            <person name="Rensing S.A."/>
            <person name="Schmutz J."/>
            <person name="Symeonidi A."/>
            <person name="Elias M."/>
            <person name="Eveleigh R.J."/>
            <person name="Herman E.K."/>
            <person name="Klute M.J."/>
            <person name="Nakayama T."/>
            <person name="Obornik M."/>
            <person name="Reyes-Prieto A."/>
            <person name="Armbrust E.V."/>
            <person name="Aves S.J."/>
            <person name="Beiko R.G."/>
            <person name="Coutinho P."/>
            <person name="Dacks J.B."/>
            <person name="Durnford D.G."/>
            <person name="Fast N.M."/>
            <person name="Green B.R."/>
            <person name="Grisdale C.J."/>
            <person name="Hempel F."/>
            <person name="Henrissat B."/>
            <person name="Hoppner M.P."/>
            <person name="Ishida K."/>
            <person name="Kim E."/>
            <person name="Koreny L."/>
            <person name="Kroth P.G."/>
            <person name="Liu Y."/>
            <person name="Malik S.B."/>
            <person name="Maier U.G."/>
            <person name="McRose D."/>
            <person name="Mock T."/>
            <person name="Neilson J.A."/>
            <person name="Onodera N.T."/>
            <person name="Poole A.M."/>
            <person name="Pritham E.J."/>
            <person name="Richards T.A."/>
            <person name="Rocap G."/>
            <person name="Roy S.W."/>
            <person name="Sarai C."/>
            <person name="Schaack S."/>
            <person name="Shirato S."/>
            <person name="Slamovits C.H."/>
            <person name="Spencer D.F."/>
            <person name="Suzuki S."/>
            <person name="Worden A.Z."/>
            <person name="Zauner S."/>
            <person name="Barry K."/>
            <person name="Bell C."/>
            <person name="Bharti A.K."/>
            <person name="Crow J.A."/>
            <person name="Grimwood J."/>
            <person name="Kramer R."/>
            <person name="Lindquist E."/>
            <person name="Lucas S."/>
            <person name="Salamov A."/>
            <person name="McFadden G.I."/>
            <person name="Lane C.E."/>
            <person name="Keeling P.J."/>
            <person name="Gray M.W."/>
            <person name="Grigoriev I.V."/>
            <person name="Archibald J.M."/>
        </authorList>
    </citation>
    <scope>NUCLEOTIDE SEQUENCE</scope>
    <source>
        <strain evidence="2 4">CCMP2712</strain>
    </source>
</reference>
<dbReference type="GeneID" id="17292458"/>
<dbReference type="EnsemblProtists" id="EKX35735">
    <property type="protein sequence ID" value="EKX35735"/>
    <property type="gene ID" value="GUITHDRAFT_118120"/>
</dbReference>
<accession>L1IIU4</accession>
<evidence type="ECO:0000313" key="3">
    <source>
        <dbReference type="EnsemblProtists" id="EKX35735"/>
    </source>
</evidence>